<evidence type="ECO:0000256" key="1">
    <source>
        <dbReference type="ARBA" id="ARBA00004496"/>
    </source>
</evidence>
<dbReference type="SUPFAM" id="SSF69695">
    <property type="entry name" value="SRP19"/>
    <property type="match status" value="1"/>
</dbReference>
<comment type="subcellular location">
    <subcellularLocation>
        <location evidence="1 5">Cytoplasm</location>
    </subcellularLocation>
</comment>
<organism evidence="6 7">
    <name type="scientific">Staphylothermus hellenicus (strain DSM 12710 / JCM 10830 / BK20S6-10-b1 / P8)</name>
    <dbReference type="NCBI Taxonomy" id="591019"/>
    <lineage>
        <taxon>Archaea</taxon>
        <taxon>Thermoproteota</taxon>
        <taxon>Thermoprotei</taxon>
        <taxon>Desulfurococcales</taxon>
        <taxon>Desulfurococcaceae</taxon>
        <taxon>Staphylothermus</taxon>
    </lineage>
</organism>
<dbReference type="eggNOG" id="arCOG01217">
    <property type="taxonomic scope" value="Archaea"/>
</dbReference>
<reference evidence="6 7" key="2">
    <citation type="journal article" date="2011" name="Stand. Genomic Sci.">
        <title>Complete genome sequence of Staphylothermus hellenicus P8.</title>
        <authorList>
            <person name="Anderson I."/>
            <person name="Wirth R."/>
            <person name="Lucas S."/>
            <person name="Copeland A."/>
            <person name="Lapidus A."/>
            <person name="Cheng J.F."/>
            <person name="Goodwin L."/>
            <person name="Pitluck S."/>
            <person name="Davenport K."/>
            <person name="Detter J.C."/>
            <person name="Han C."/>
            <person name="Tapia R."/>
            <person name="Land M."/>
            <person name="Hauser L."/>
            <person name="Pati A."/>
            <person name="Mikhailova N."/>
            <person name="Woyke T."/>
            <person name="Klenk H.P."/>
            <person name="Kyrpides N."/>
            <person name="Ivanova N."/>
        </authorList>
    </citation>
    <scope>NUCLEOTIDE SEQUENCE [LARGE SCALE GENOMIC DNA]</scope>
    <source>
        <strain evidence="7">DSM 12710 / JCM 10830 / BK20S6-10-b1 / P8</strain>
    </source>
</reference>
<proteinExistence type="inferred from homology"/>
<comment type="function">
    <text evidence="5">Involved in targeting and insertion of nascent membrane proteins into the cytoplasmic membrane. Binds directly to 7S RNA and mediates binding of the 54 kDa subunit of the SRP.</text>
</comment>
<dbReference type="HOGENOM" id="CLU_169299_1_0_2"/>
<keyword evidence="2 5" id="KW-0963">Cytoplasm</keyword>
<sequence>MSRDYKGRKIVIYPQYIDSTIPRSRGRRIPRNLAVSKPKIEEIIKAANELGLNPQYEESAYPKYWWMKGRVIVDKVGSKLNTLKIIAKKIKDLRK</sequence>
<evidence type="ECO:0000256" key="3">
    <source>
        <dbReference type="ARBA" id="ARBA00023135"/>
    </source>
</evidence>
<comment type="similarity">
    <text evidence="5">Belongs to the SRP19 family.</text>
</comment>
<evidence type="ECO:0000313" key="7">
    <source>
        <dbReference type="Proteomes" id="UP000002573"/>
    </source>
</evidence>
<dbReference type="STRING" id="591019.Shell_1205"/>
<comment type="subunit">
    <text evidence="5">Part of the signal recognition particle protein translocation system, which is composed of SRP and FtsY. Archaeal SRP consists of a 7S RNA molecule of 300 nucleotides and two protein subunits: SRP54 and SRP19.</text>
</comment>
<keyword evidence="4 5" id="KW-0687">Ribonucleoprotein</keyword>
<dbReference type="NCBIfam" id="NF001973">
    <property type="entry name" value="PRK00754.1"/>
    <property type="match status" value="1"/>
</dbReference>
<evidence type="ECO:0000256" key="2">
    <source>
        <dbReference type="ARBA" id="ARBA00022490"/>
    </source>
</evidence>
<dbReference type="Pfam" id="PF01922">
    <property type="entry name" value="SRP19"/>
    <property type="match status" value="1"/>
</dbReference>
<dbReference type="PANTHER" id="PTHR17453">
    <property type="entry name" value="SIGNAL RECOGNITION PARTICLE 19 KD PROTEIN"/>
    <property type="match status" value="1"/>
</dbReference>
<dbReference type="OrthoDB" id="56356at2157"/>
<name>D7D959_STAHD</name>
<evidence type="ECO:0000256" key="5">
    <source>
        <dbReference type="HAMAP-Rule" id="MF_00305"/>
    </source>
</evidence>
<dbReference type="InterPro" id="IPR036521">
    <property type="entry name" value="SRP19-like_sf"/>
</dbReference>
<gene>
    <name evidence="5" type="primary">srp19</name>
    <name evidence="6" type="ordered locus">Shell_1205</name>
</gene>
<evidence type="ECO:0000313" key="6">
    <source>
        <dbReference type="EMBL" id="ADI32305.1"/>
    </source>
</evidence>
<dbReference type="KEGG" id="shc:Shell_1205"/>
<evidence type="ECO:0000256" key="4">
    <source>
        <dbReference type="ARBA" id="ARBA00023274"/>
    </source>
</evidence>
<dbReference type="GO" id="GO:0048500">
    <property type="term" value="C:signal recognition particle"/>
    <property type="evidence" value="ECO:0007669"/>
    <property type="project" value="UniProtKB-UniRule"/>
</dbReference>
<dbReference type="Gene3D" id="3.30.56.30">
    <property type="entry name" value="Signal recognition particle, SRP19-like subunit"/>
    <property type="match status" value="1"/>
</dbReference>
<keyword evidence="5" id="KW-0694">RNA-binding</keyword>
<dbReference type="Proteomes" id="UP000002573">
    <property type="component" value="Chromosome"/>
</dbReference>
<keyword evidence="7" id="KW-1185">Reference proteome</keyword>
<reference evidence="7" key="1">
    <citation type="submission" date="2010-05" db="EMBL/GenBank/DDBJ databases">
        <title>Complete sequence of Staphylothermus hellenicus DSM 12710.</title>
        <authorList>
            <consortium name="US DOE Joint Genome Institute"/>
            <person name="Lucas S."/>
            <person name="Copeland A."/>
            <person name="Lapidus A."/>
            <person name="Cheng J.-F."/>
            <person name="Bruce D."/>
            <person name="Goodwin L."/>
            <person name="Pitluck S."/>
            <person name="Davenport K."/>
            <person name="Detter J.C."/>
            <person name="Han C."/>
            <person name="Tapia R."/>
            <person name="Larimer F."/>
            <person name="Land M."/>
            <person name="Hauser L."/>
            <person name="Kyrpides N."/>
            <person name="Mikhailova N."/>
            <person name="Anderson I.J."/>
            <person name="Woyke T."/>
        </authorList>
    </citation>
    <scope>NUCLEOTIDE SEQUENCE [LARGE SCALE GENOMIC DNA]</scope>
    <source>
        <strain evidence="7">DSM 12710 / JCM 10830 / BK20S6-10-b1 / P8</strain>
    </source>
</reference>
<dbReference type="PANTHER" id="PTHR17453:SF0">
    <property type="entry name" value="SIGNAL RECOGNITION PARTICLE 19 KDA PROTEIN"/>
    <property type="match status" value="1"/>
</dbReference>
<dbReference type="EMBL" id="CP002051">
    <property type="protein sequence ID" value="ADI32305.1"/>
    <property type="molecule type" value="Genomic_DNA"/>
</dbReference>
<dbReference type="AlphaFoldDB" id="D7D959"/>
<dbReference type="GO" id="GO:0008312">
    <property type="term" value="F:7S RNA binding"/>
    <property type="evidence" value="ECO:0007669"/>
    <property type="project" value="UniProtKB-UniRule"/>
</dbReference>
<dbReference type="GeneID" id="9234494"/>
<protein>
    <recommendedName>
        <fullName evidence="5">Signal recognition particle 19 kDa protein</fullName>
        <shortName evidence="5">SRP19</shortName>
    </recommendedName>
</protein>
<dbReference type="HAMAP" id="MF_00305">
    <property type="entry name" value="SRP19"/>
    <property type="match status" value="1"/>
</dbReference>
<dbReference type="RefSeq" id="WP_013143503.1">
    <property type="nucleotide sequence ID" value="NC_014205.1"/>
</dbReference>
<dbReference type="GO" id="GO:0006617">
    <property type="term" value="P:SRP-dependent cotranslational protein targeting to membrane, signal sequence recognition"/>
    <property type="evidence" value="ECO:0007669"/>
    <property type="project" value="TreeGrafter"/>
</dbReference>
<accession>D7D959</accession>
<keyword evidence="3 5" id="KW-0733">Signal recognition particle</keyword>
<dbReference type="InterPro" id="IPR002778">
    <property type="entry name" value="Signal_recog_particle_SRP19"/>
</dbReference>
<dbReference type="InterPro" id="IPR022938">
    <property type="entry name" value="SRP19_arc-type"/>
</dbReference>